<proteinExistence type="predicted"/>
<accession>A0A6I8M368</accession>
<protein>
    <recommendedName>
        <fullName evidence="3">MerR family transcriptional regulator</fullName>
    </recommendedName>
</protein>
<organism evidence="1 2">
    <name type="scientific">Amycolatopsis camponoti</name>
    <dbReference type="NCBI Taxonomy" id="2606593"/>
    <lineage>
        <taxon>Bacteria</taxon>
        <taxon>Bacillati</taxon>
        <taxon>Actinomycetota</taxon>
        <taxon>Actinomycetes</taxon>
        <taxon>Pseudonocardiales</taxon>
        <taxon>Pseudonocardiaceae</taxon>
        <taxon>Amycolatopsis</taxon>
    </lineage>
</organism>
<dbReference type="Proteomes" id="UP000399805">
    <property type="component" value="Unassembled WGS sequence"/>
</dbReference>
<dbReference type="InterPro" id="IPR009061">
    <property type="entry name" value="DNA-bd_dom_put_sf"/>
</dbReference>
<evidence type="ECO:0000313" key="2">
    <source>
        <dbReference type="Proteomes" id="UP000399805"/>
    </source>
</evidence>
<gene>
    <name evidence="1" type="ORF">AA23TX_06997</name>
</gene>
<dbReference type="RefSeq" id="WP_155546809.1">
    <property type="nucleotide sequence ID" value="NZ_CABVGP010000002.1"/>
</dbReference>
<keyword evidence="2" id="KW-1185">Reference proteome</keyword>
<dbReference type="Pfam" id="PF13591">
    <property type="entry name" value="MerR_2"/>
    <property type="match status" value="1"/>
</dbReference>
<name>A0A6I8M368_9PSEU</name>
<sequence>MAQYVLVRPARLDLETVAARTGLHPELLRRFAALGLVETTPDANGRPCFPLSTVARLARIQRLRAALPLNYAALGLVLDLLDRIDVLEGQVRSRRRWT</sequence>
<dbReference type="EMBL" id="CABVGP010000002">
    <property type="protein sequence ID" value="VVJ21983.1"/>
    <property type="molecule type" value="Genomic_DNA"/>
</dbReference>
<reference evidence="1 2" key="1">
    <citation type="submission" date="2019-09" db="EMBL/GenBank/DDBJ databases">
        <authorList>
            <person name="Leyn A S."/>
        </authorList>
    </citation>
    <scope>NUCLEOTIDE SEQUENCE [LARGE SCALE GENOMIC DNA]</scope>
    <source>
        <strain evidence="1">AA231_1</strain>
    </source>
</reference>
<dbReference type="AlphaFoldDB" id="A0A6I8M368"/>
<dbReference type="Gene3D" id="1.10.1660.10">
    <property type="match status" value="1"/>
</dbReference>
<dbReference type="SUPFAM" id="SSF46955">
    <property type="entry name" value="Putative DNA-binding domain"/>
    <property type="match status" value="1"/>
</dbReference>
<evidence type="ECO:0000313" key="1">
    <source>
        <dbReference type="EMBL" id="VVJ21983.1"/>
    </source>
</evidence>
<evidence type="ECO:0008006" key="3">
    <source>
        <dbReference type="Google" id="ProtNLM"/>
    </source>
</evidence>